<organism evidence="2 3">
    <name type="scientific">Portunus trituberculatus</name>
    <name type="common">Swimming crab</name>
    <name type="synonym">Neptunus trituberculatus</name>
    <dbReference type="NCBI Taxonomy" id="210409"/>
    <lineage>
        <taxon>Eukaryota</taxon>
        <taxon>Metazoa</taxon>
        <taxon>Ecdysozoa</taxon>
        <taxon>Arthropoda</taxon>
        <taxon>Crustacea</taxon>
        <taxon>Multicrustacea</taxon>
        <taxon>Malacostraca</taxon>
        <taxon>Eumalacostraca</taxon>
        <taxon>Eucarida</taxon>
        <taxon>Decapoda</taxon>
        <taxon>Pleocyemata</taxon>
        <taxon>Brachyura</taxon>
        <taxon>Eubrachyura</taxon>
        <taxon>Portunoidea</taxon>
        <taxon>Portunidae</taxon>
        <taxon>Portuninae</taxon>
        <taxon>Portunus</taxon>
    </lineage>
</organism>
<gene>
    <name evidence="2" type="ORF">E2C01_038008</name>
</gene>
<dbReference type="EMBL" id="VSRR010006233">
    <property type="protein sequence ID" value="MPC44335.1"/>
    <property type="molecule type" value="Genomic_DNA"/>
</dbReference>
<dbReference type="AlphaFoldDB" id="A0A5B7FFL9"/>
<feature type="region of interest" description="Disordered" evidence="1">
    <location>
        <begin position="63"/>
        <end position="94"/>
    </location>
</feature>
<dbReference type="Proteomes" id="UP000324222">
    <property type="component" value="Unassembled WGS sequence"/>
</dbReference>
<keyword evidence="3" id="KW-1185">Reference proteome</keyword>
<evidence type="ECO:0000313" key="3">
    <source>
        <dbReference type="Proteomes" id="UP000324222"/>
    </source>
</evidence>
<accession>A0A5B7FFL9</accession>
<name>A0A5B7FFL9_PORTR</name>
<proteinExistence type="predicted"/>
<reference evidence="2 3" key="1">
    <citation type="submission" date="2019-05" db="EMBL/GenBank/DDBJ databases">
        <title>Another draft genome of Portunus trituberculatus and its Hox gene families provides insights of decapod evolution.</title>
        <authorList>
            <person name="Jeong J.-H."/>
            <person name="Song I."/>
            <person name="Kim S."/>
            <person name="Choi T."/>
            <person name="Kim D."/>
            <person name="Ryu S."/>
            <person name="Kim W."/>
        </authorList>
    </citation>
    <scope>NUCLEOTIDE SEQUENCE [LARGE SCALE GENOMIC DNA]</scope>
    <source>
        <tissue evidence="2">Muscle</tissue>
    </source>
</reference>
<protein>
    <submittedName>
        <fullName evidence="2">Uncharacterized protein</fullName>
    </submittedName>
</protein>
<feature type="compositionally biased region" description="Polar residues" evidence="1">
    <location>
        <begin position="70"/>
        <end position="81"/>
    </location>
</feature>
<comment type="caution">
    <text evidence="2">The sequence shown here is derived from an EMBL/GenBank/DDBJ whole genome shotgun (WGS) entry which is preliminary data.</text>
</comment>
<evidence type="ECO:0000256" key="1">
    <source>
        <dbReference type="SAM" id="MobiDB-lite"/>
    </source>
</evidence>
<evidence type="ECO:0000313" key="2">
    <source>
        <dbReference type="EMBL" id="MPC44335.1"/>
    </source>
</evidence>
<sequence>MDIISAINKVPPNSAAGSDSFHAVTKTTPGSTQKIKTLVHHSFTYSGTRLFKCIPASQRNKTGMLPHLQEPTTLTSGWHTSRSNHQHQAKQALI</sequence>